<name>A0AAP0LMR7_9ROSI</name>
<keyword evidence="1" id="KW-1133">Transmembrane helix</keyword>
<proteinExistence type="predicted"/>
<protein>
    <submittedName>
        <fullName evidence="2">Uncharacterized protein</fullName>
    </submittedName>
</protein>
<reference evidence="2 3" key="1">
    <citation type="submission" date="2024-05" db="EMBL/GenBank/DDBJ databases">
        <title>Haplotype-resolved chromosome-level genome assembly of Huyou (Citrus changshanensis).</title>
        <authorList>
            <person name="Miao C."/>
            <person name="Chen W."/>
            <person name="Wu Y."/>
            <person name="Wang L."/>
            <person name="Zhao S."/>
            <person name="Grierson D."/>
            <person name="Xu C."/>
            <person name="Chen K."/>
        </authorList>
    </citation>
    <scope>NUCLEOTIDE SEQUENCE [LARGE SCALE GENOMIC DNA]</scope>
    <source>
        <strain evidence="2">01-14</strain>
        <tissue evidence="2">Leaf</tissue>
    </source>
</reference>
<gene>
    <name evidence="2" type="ORF">WN944_027910</name>
</gene>
<comment type="caution">
    <text evidence="2">The sequence shown here is derived from an EMBL/GenBank/DDBJ whole genome shotgun (WGS) entry which is preliminary data.</text>
</comment>
<accession>A0AAP0LMR7</accession>
<dbReference type="AlphaFoldDB" id="A0AAP0LMR7"/>
<evidence type="ECO:0000313" key="3">
    <source>
        <dbReference type="Proteomes" id="UP001428341"/>
    </source>
</evidence>
<keyword evidence="1" id="KW-0472">Membrane</keyword>
<keyword evidence="3" id="KW-1185">Reference proteome</keyword>
<feature type="transmembrane region" description="Helical" evidence="1">
    <location>
        <begin position="12"/>
        <end position="34"/>
    </location>
</feature>
<evidence type="ECO:0000313" key="2">
    <source>
        <dbReference type="EMBL" id="KAK9175899.1"/>
    </source>
</evidence>
<organism evidence="2 3">
    <name type="scientific">Citrus x changshan-huyou</name>
    <dbReference type="NCBI Taxonomy" id="2935761"/>
    <lineage>
        <taxon>Eukaryota</taxon>
        <taxon>Viridiplantae</taxon>
        <taxon>Streptophyta</taxon>
        <taxon>Embryophyta</taxon>
        <taxon>Tracheophyta</taxon>
        <taxon>Spermatophyta</taxon>
        <taxon>Magnoliopsida</taxon>
        <taxon>eudicotyledons</taxon>
        <taxon>Gunneridae</taxon>
        <taxon>Pentapetalae</taxon>
        <taxon>rosids</taxon>
        <taxon>malvids</taxon>
        <taxon>Sapindales</taxon>
        <taxon>Rutaceae</taxon>
        <taxon>Aurantioideae</taxon>
        <taxon>Citrus</taxon>
    </lineage>
</organism>
<sequence>MQPQNSGSRGFRFGSIIIHSLWITLAGILLFRIATANTQSVVYVKIFGISGAILATGPWIIHFLVSTTIIVLYKAQVYDLTWLVKPPSEGGSCCWNSRAEDGDIKYDTWTSNGNGNAHRRINGHGRSNIGDNFRMLVPVDATRGPQLQRNRTI</sequence>
<dbReference type="EMBL" id="JBCGBO010000025">
    <property type="protein sequence ID" value="KAK9175899.1"/>
    <property type="molecule type" value="Genomic_DNA"/>
</dbReference>
<dbReference type="Proteomes" id="UP001428341">
    <property type="component" value="Unassembled WGS sequence"/>
</dbReference>
<feature type="transmembrane region" description="Helical" evidence="1">
    <location>
        <begin position="46"/>
        <end position="73"/>
    </location>
</feature>
<keyword evidence="1" id="KW-0812">Transmembrane</keyword>
<evidence type="ECO:0000256" key="1">
    <source>
        <dbReference type="SAM" id="Phobius"/>
    </source>
</evidence>